<dbReference type="GO" id="GO:0003677">
    <property type="term" value="F:DNA binding"/>
    <property type="evidence" value="ECO:0007669"/>
    <property type="project" value="UniProtKB-KW"/>
</dbReference>
<comment type="caution">
    <text evidence="2">The sequence shown here is derived from an EMBL/GenBank/DDBJ whole genome shotgun (WGS) entry which is preliminary data.</text>
</comment>
<accession>A0ABX0UUR4</accession>
<reference evidence="2 3" key="1">
    <citation type="submission" date="2020-03" db="EMBL/GenBank/DDBJ databases">
        <title>Genomic Encyclopedia of Type Strains, Phase IV (KMG-IV): sequencing the most valuable type-strain genomes for metagenomic binning, comparative biology and taxonomic classification.</title>
        <authorList>
            <person name="Goeker M."/>
        </authorList>
    </citation>
    <scope>NUCLEOTIDE SEQUENCE [LARGE SCALE GENOMIC DNA]</scope>
    <source>
        <strain evidence="2 3">DSM 102865</strain>
    </source>
</reference>
<dbReference type="SMART" id="SM00421">
    <property type="entry name" value="HTH_LUXR"/>
    <property type="match status" value="1"/>
</dbReference>
<dbReference type="Pfam" id="PF00196">
    <property type="entry name" value="GerE"/>
    <property type="match status" value="1"/>
</dbReference>
<dbReference type="EMBL" id="JAASQJ010000007">
    <property type="protein sequence ID" value="NIJ55964.1"/>
    <property type="molecule type" value="Genomic_DNA"/>
</dbReference>
<evidence type="ECO:0000259" key="1">
    <source>
        <dbReference type="PROSITE" id="PS00622"/>
    </source>
</evidence>
<dbReference type="Gene3D" id="1.10.10.10">
    <property type="entry name" value="Winged helix-like DNA-binding domain superfamily/Winged helix DNA-binding domain"/>
    <property type="match status" value="1"/>
</dbReference>
<protein>
    <submittedName>
        <fullName evidence="2">DNA-binding NarL/FixJ family response regulator</fullName>
    </submittedName>
</protein>
<dbReference type="InterPro" id="IPR000792">
    <property type="entry name" value="Tscrpt_reg_LuxR_C"/>
</dbReference>
<keyword evidence="2" id="KW-0238">DNA-binding</keyword>
<dbReference type="PROSITE" id="PS00622">
    <property type="entry name" value="HTH_LUXR_1"/>
    <property type="match status" value="1"/>
</dbReference>
<dbReference type="InterPro" id="IPR016032">
    <property type="entry name" value="Sig_transdc_resp-reg_C-effctor"/>
</dbReference>
<dbReference type="InterPro" id="IPR036388">
    <property type="entry name" value="WH-like_DNA-bd_sf"/>
</dbReference>
<proteinExistence type="predicted"/>
<evidence type="ECO:0000313" key="3">
    <source>
        <dbReference type="Proteomes" id="UP001179181"/>
    </source>
</evidence>
<feature type="domain" description="HTH luxR-type" evidence="1">
    <location>
        <begin position="53"/>
        <end position="80"/>
    </location>
</feature>
<evidence type="ECO:0000313" key="2">
    <source>
        <dbReference type="EMBL" id="NIJ55964.1"/>
    </source>
</evidence>
<sequence>MKPLSARYTFPLIMKLRPSNNSPLADPEYFKINKLLFKLTCREWDVVMLLCEGLTSPEIGLLLFVEARSIDNYRTRISKKLKLRGRNTLFRFCFFHQVHLRKFYKLVRA</sequence>
<gene>
    <name evidence="2" type="ORF">FHS68_005159</name>
</gene>
<dbReference type="PRINTS" id="PR00038">
    <property type="entry name" value="HTHLUXR"/>
</dbReference>
<name>A0ABX0UUR4_9BACT</name>
<keyword evidence="3" id="KW-1185">Reference proteome</keyword>
<organism evidence="2 3">
    <name type="scientific">Dyadobacter arcticus</name>
    <dbReference type="NCBI Taxonomy" id="1078754"/>
    <lineage>
        <taxon>Bacteria</taxon>
        <taxon>Pseudomonadati</taxon>
        <taxon>Bacteroidota</taxon>
        <taxon>Cytophagia</taxon>
        <taxon>Cytophagales</taxon>
        <taxon>Spirosomataceae</taxon>
        <taxon>Dyadobacter</taxon>
    </lineage>
</organism>
<dbReference type="Proteomes" id="UP001179181">
    <property type="component" value="Unassembled WGS sequence"/>
</dbReference>
<dbReference type="SUPFAM" id="SSF46894">
    <property type="entry name" value="C-terminal effector domain of the bipartite response regulators"/>
    <property type="match status" value="1"/>
</dbReference>